<dbReference type="InterPro" id="IPR036188">
    <property type="entry name" value="FAD/NAD-bd_sf"/>
</dbReference>
<dbReference type="Pfam" id="PF01266">
    <property type="entry name" value="DAO"/>
    <property type="match status" value="1"/>
</dbReference>
<sequence length="123" mass="13333">MSASLPVSDSSLSFWHQTTRSFPHLNNNRDVPVPSTSRYAVIGSGVSGALTAWELIKRVKGEDILILEAREAVSGATGRNAGHVRPGITPVPTRFGAFPLLQSGTVRRKRKKSSKASESSYRQ</sequence>
<keyword evidence="3" id="KW-1185">Reference proteome</keyword>
<name>A0AA35Q8A2_9HYPO</name>
<reference evidence="2" key="1">
    <citation type="submission" date="2023-01" db="EMBL/GenBank/DDBJ databases">
        <authorList>
            <person name="Piombo E."/>
        </authorList>
    </citation>
    <scope>NUCLEOTIDE SEQUENCE</scope>
</reference>
<comment type="caution">
    <text evidence="2">The sequence shown here is derived from an EMBL/GenBank/DDBJ whole genome shotgun (WGS) entry which is preliminary data.</text>
</comment>
<organism evidence="2 3">
    <name type="scientific">Clonostachys chloroleuca</name>
    <dbReference type="NCBI Taxonomy" id="1926264"/>
    <lineage>
        <taxon>Eukaryota</taxon>
        <taxon>Fungi</taxon>
        <taxon>Dikarya</taxon>
        <taxon>Ascomycota</taxon>
        <taxon>Pezizomycotina</taxon>
        <taxon>Sordariomycetes</taxon>
        <taxon>Hypocreomycetidae</taxon>
        <taxon>Hypocreales</taxon>
        <taxon>Bionectriaceae</taxon>
        <taxon>Clonostachys</taxon>
    </lineage>
</organism>
<gene>
    <name evidence="2" type="ORF">CCHLO57077_00012330</name>
</gene>
<dbReference type="Proteomes" id="UP001160390">
    <property type="component" value="Unassembled WGS sequence"/>
</dbReference>
<feature type="domain" description="FAD dependent oxidoreductase" evidence="1">
    <location>
        <begin position="39"/>
        <end position="92"/>
    </location>
</feature>
<proteinExistence type="predicted"/>
<evidence type="ECO:0000313" key="3">
    <source>
        <dbReference type="Proteomes" id="UP001160390"/>
    </source>
</evidence>
<dbReference type="GO" id="GO:0005737">
    <property type="term" value="C:cytoplasm"/>
    <property type="evidence" value="ECO:0007669"/>
    <property type="project" value="TreeGrafter"/>
</dbReference>
<dbReference type="EMBL" id="CABFNP030001250">
    <property type="protein sequence ID" value="CAI6094259.1"/>
    <property type="molecule type" value="Genomic_DNA"/>
</dbReference>
<evidence type="ECO:0000259" key="1">
    <source>
        <dbReference type="Pfam" id="PF01266"/>
    </source>
</evidence>
<protein>
    <recommendedName>
        <fullName evidence="1">FAD dependent oxidoreductase domain-containing protein</fullName>
    </recommendedName>
</protein>
<accession>A0AA35Q8A2</accession>
<dbReference type="InterPro" id="IPR006076">
    <property type="entry name" value="FAD-dep_OxRdtase"/>
</dbReference>
<dbReference type="AlphaFoldDB" id="A0AA35Q8A2"/>
<dbReference type="PANTHER" id="PTHR13847:SF279">
    <property type="entry name" value="FAD DEPENDENT OXIDOREDUCTASE DOMAIN-CONTAINING PROTEIN-RELATED"/>
    <property type="match status" value="1"/>
</dbReference>
<dbReference type="PANTHER" id="PTHR13847">
    <property type="entry name" value="SARCOSINE DEHYDROGENASE-RELATED"/>
    <property type="match status" value="1"/>
</dbReference>
<dbReference type="SUPFAM" id="SSF51905">
    <property type="entry name" value="FAD/NAD(P)-binding domain"/>
    <property type="match status" value="1"/>
</dbReference>
<evidence type="ECO:0000313" key="2">
    <source>
        <dbReference type="EMBL" id="CAI6094259.1"/>
    </source>
</evidence>
<dbReference type="Gene3D" id="3.50.50.60">
    <property type="entry name" value="FAD/NAD(P)-binding domain"/>
    <property type="match status" value="1"/>
</dbReference>